<sequence length="133" mass="14674">MGDKRWWPTMSEIAEDVRGCLAAGDMSRALRMLMDGVGHLPDADAAGRLDEALGEPGSTGDIRWDALLAGAVRYRLHRMGYRALPAWTAKAPLEKFWWPVEIGKGRALYDIANAPAELSRLGIFLSEKDFESA</sequence>
<proteinExistence type="predicted"/>
<reference evidence="1 2" key="1">
    <citation type="submission" date="2020-02" db="EMBL/GenBank/DDBJ databases">
        <title>Sequencing the genomes of 1000 actinobacteria strains.</title>
        <authorList>
            <person name="Klenk H.-P."/>
        </authorList>
    </citation>
    <scope>NUCLEOTIDE SEQUENCE [LARGE SCALE GENOMIC DNA]</scope>
    <source>
        <strain evidence="1 2">DSM 19609</strain>
    </source>
</reference>
<evidence type="ECO:0000313" key="1">
    <source>
        <dbReference type="EMBL" id="NIH58664.1"/>
    </source>
</evidence>
<comment type="caution">
    <text evidence="1">The sequence shown here is derived from an EMBL/GenBank/DDBJ whole genome shotgun (WGS) entry which is preliminary data.</text>
</comment>
<accession>A0ABX0SL40</accession>
<dbReference type="RefSeq" id="WP_167171539.1">
    <property type="nucleotide sequence ID" value="NZ_BAAAOO010000006.1"/>
</dbReference>
<protein>
    <submittedName>
        <fullName evidence="1">Uncharacterized protein</fullName>
    </submittedName>
</protein>
<organism evidence="1 2">
    <name type="scientific">Brooklawnia cerclae</name>
    <dbReference type="NCBI Taxonomy" id="349934"/>
    <lineage>
        <taxon>Bacteria</taxon>
        <taxon>Bacillati</taxon>
        <taxon>Actinomycetota</taxon>
        <taxon>Actinomycetes</taxon>
        <taxon>Propionibacteriales</taxon>
        <taxon>Propionibacteriaceae</taxon>
        <taxon>Brooklawnia</taxon>
    </lineage>
</organism>
<keyword evidence="2" id="KW-1185">Reference proteome</keyword>
<dbReference type="EMBL" id="JAAMOZ010000004">
    <property type="protein sequence ID" value="NIH58664.1"/>
    <property type="molecule type" value="Genomic_DNA"/>
</dbReference>
<gene>
    <name evidence="1" type="ORF">FB473_003361</name>
</gene>
<evidence type="ECO:0000313" key="2">
    <source>
        <dbReference type="Proteomes" id="UP000749311"/>
    </source>
</evidence>
<name>A0ABX0SL40_9ACTN</name>
<dbReference type="Proteomes" id="UP000749311">
    <property type="component" value="Unassembled WGS sequence"/>
</dbReference>